<accession>A0ABW7WZE1</accession>
<keyword evidence="3" id="KW-1185">Reference proteome</keyword>
<evidence type="ECO:0000313" key="3">
    <source>
        <dbReference type="Proteomes" id="UP001611415"/>
    </source>
</evidence>
<proteinExistence type="predicted"/>
<name>A0ABW7WZE1_9NOCA</name>
<dbReference type="RefSeq" id="WP_397092602.1">
    <property type="nucleotide sequence ID" value="NZ_JBIRYO010000007.1"/>
</dbReference>
<protein>
    <submittedName>
        <fullName evidence="2">Uncharacterized protein</fullName>
    </submittedName>
</protein>
<comment type="caution">
    <text evidence="2">The sequence shown here is derived from an EMBL/GenBank/DDBJ whole genome shotgun (WGS) entry which is preliminary data.</text>
</comment>
<reference evidence="2 3" key="1">
    <citation type="submission" date="2024-10" db="EMBL/GenBank/DDBJ databases">
        <title>The Natural Products Discovery Center: Release of the First 8490 Sequenced Strains for Exploring Actinobacteria Biosynthetic Diversity.</title>
        <authorList>
            <person name="Kalkreuter E."/>
            <person name="Kautsar S.A."/>
            <person name="Yang D."/>
            <person name="Bader C.D."/>
            <person name="Teijaro C.N."/>
            <person name="Fluegel L."/>
            <person name="Davis C.M."/>
            <person name="Simpson J.R."/>
            <person name="Lauterbach L."/>
            <person name="Steele A.D."/>
            <person name="Gui C."/>
            <person name="Meng S."/>
            <person name="Li G."/>
            <person name="Viehrig K."/>
            <person name="Ye F."/>
            <person name="Su P."/>
            <person name="Kiefer A.F."/>
            <person name="Nichols A."/>
            <person name="Cepeda A.J."/>
            <person name="Yan W."/>
            <person name="Fan B."/>
            <person name="Jiang Y."/>
            <person name="Adhikari A."/>
            <person name="Zheng C.-J."/>
            <person name="Schuster L."/>
            <person name="Cowan T.M."/>
            <person name="Smanski M.J."/>
            <person name="Chevrette M.G."/>
            <person name="De Carvalho L.P.S."/>
            <person name="Shen B."/>
        </authorList>
    </citation>
    <scope>NUCLEOTIDE SEQUENCE [LARGE SCALE GENOMIC DNA]</scope>
    <source>
        <strain evidence="2 3">NPDC019275</strain>
    </source>
</reference>
<dbReference type="Proteomes" id="UP001611415">
    <property type="component" value="Unassembled WGS sequence"/>
</dbReference>
<feature type="signal peptide" evidence="1">
    <location>
        <begin position="1"/>
        <end position="29"/>
    </location>
</feature>
<gene>
    <name evidence="2" type="ORF">ACH49W_12625</name>
</gene>
<organism evidence="2 3">
    <name type="scientific">Nocardia xishanensis</name>
    <dbReference type="NCBI Taxonomy" id="238964"/>
    <lineage>
        <taxon>Bacteria</taxon>
        <taxon>Bacillati</taxon>
        <taxon>Actinomycetota</taxon>
        <taxon>Actinomycetes</taxon>
        <taxon>Mycobacteriales</taxon>
        <taxon>Nocardiaceae</taxon>
        <taxon>Nocardia</taxon>
    </lineage>
</organism>
<dbReference type="EMBL" id="JBIRYO010000007">
    <property type="protein sequence ID" value="MFI2474213.1"/>
    <property type="molecule type" value="Genomic_DNA"/>
</dbReference>
<feature type="chain" id="PRO_5046520469" evidence="1">
    <location>
        <begin position="30"/>
        <end position="63"/>
    </location>
</feature>
<evidence type="ECO:0000313" key="2">
    <source>
        <dbReference type="EMBL" id="MFI2474213.1"/>
    </source>
</evidence>
<evidence type="ECO:0000256" key="1">
    <source>
        <dbReference type="SAM" id="SignalP"/>
    </source>
</evidence>
<sequence>MRGTVTTLSTLAAAAAALTLGEGAASAIAVNPIPDGTRVDLGQAEAGVFGEFAALTAVGVAVR</sequence>
<keyword evidence="1" id="KW-0732">Signal</keyword>